<dbReference type="EMBL" id="JBBNAE010000004">
    <property type="protein sequence ID" value="KAK9130241.1"/>
    <property type="molecule type" value="Genomic_DNA"/>
</dbReference>
<proteinExistence type="predicted"/>
<gene>
    <name evidence="1" type="ORF">Sjap_010728</name>
</gene>
<dbReference type="Proteomes" id="UP001417504">
    <property type="component" value="Unassembled WGS sequence"/>
</dbReference>
<name>A0AAP0P7E7_9MAGN</name>
<comment type="caution">
    <text evidence="1">The sequence shown here is derived from an EMBL/GenBank/DDBJ whole genome shotgun (WGS) entry which is preliminary data.</text>
</comment>
<evidence type="ECO:0000313" key="2">
    <source>
        <dbReference type="Proteomes" id="UP001417504"/>
    </source>
</evidence>
<sequence length="106" mass="11994">MEKSENVDYNEFGFDPHMDFSLALQLSDHLETPAADRGNPFSCAHPDRISVLEFVPSRIWKQSEGQVRGPAPFSSLCQLCAFSVFFENHSVFALVFKILIVTSFLH</sequence>
<accession>A0AAP0P7E7</accession>
<protein>
    <submittedName>
        <fullName evidence="1">Uncharacterized protein</fullName>
    </submittedName>
</protein>
<evidence type="ECO:0000313" key="1">
    <source>
        <dbReference type="EMBL" id="KAK9130241.1"/>
    </source>
</evidence>
<organism evidence="1 2">
    <name type="scientific">Stephania japonica</name>
    <dbReference type="NCBI Taxonomy" id="461633"/>
    <lineage>
        <taxon>Eukaryota</taxon>
        <taxon>Viridiplantae</taxon>
        <taxon>Streptophyta</taxon>
        <taxon>Embryophyta</taxon>
        <taxon>Tracheophyta</taxon>
        <taxon>Spermatophyta</taxon>
        <taxon>Magnoliopsida</taxon>
        <taxon>Ranunculales</taxon>
        <taxon>Menispermaceae</taxon>
        <taxon>Menispermoideae</taxon>
        <taxon>Cissampelideae</taxon>
        <taxon>Stephania</taxon>
    </lineage>
</organism>
<keyword evidence="2" id="KW-1185">Reference proteome</keyword>
<reference evidence="1 2" key="1">
    <citation type="submission" date="2024-01" db="EMBL/GenBank/DDBJ databases">
        <title>Genome assemblies of Stephania.</title>
        <authorList>
            <person name="Yang L."/>
        </authorList>
    </citation>
    <scope>NUCLEOTIDE SEQUENCE [LARGE SCALE GENOMIC DNA]</scope>
    <source>
        <strain evidence="1">QJT</strain>
        <tissue evidence="1">Leaf</tissue>
    </source>
</reference>
<dbReference type="AlphaFoldDB" id="A0AAP0P7E7"/>